<accession>A0A7D5HZ87</accession>
<keyword evidence="1" id="KW-0812">Transmembrane</keyword>
<dbReference type="Proteomes" id="UP000509594">
    <property type="component" value="Chromosome"/>
</dbReference>
<proteinExistence type="predicted"/>
<keyword evidence="3" id="KW-1185">Reference proteome</keyword>
<dbReference type="InterPro" id="IPR056613">
    <property type="entry name" value="DUF7287"/>
</dbReference>
<keyword evidence="1" id="KW-0472">Membrane</keyword>
<feature type="transmembrane region" description="Helical" evidence="1">
    <location>
        <begin position="12"/>
        <end position="34"/>
    </location>
</feature>
<name>A0A7D5HZ87_9EURY</name>
<evidence type="ECO:0000256" key="1">
    <source>
        <dbReference type="SAM" id="Phobius"/>
    </source>
</evidence>
<dbReference type="OrthoDB" id="109583at2157"/>
<organism evidence="2 3">
    <name type="scientific">Methanolobus zinderi</name>
    <dbReference type="NCBI Taxonomy" id="536044"/>
    <lineage>
        <taxon>Archaea</taxon>
        <taxon>Methanobacteriati</taxon>
        <taxon>Methanobacteriota</taxon>
        <taxon>Stenosarchaea group</taxon>
        <taxon>Methanomicrobia</taxon>
        <taxon>Methanosarcinales</taxon>
        <taxon>Methanosarcinaceae</taxon>
        <taxon>Methanolobus</taxon>
    </lineage>
</organism>
<dbReference type="EMBL" id="CP058215">
    <property type="protein sequence ID" value="QLC48786.1"/>
    <property type="molecule type" value="Genomic_DNA"/>
</dbReference>
<dbReference type="RefSeq" id="WP_176963849.1">
    <property type="nucleotide sequence ID" value="NZ_CP058215.1"/>
</dbReference>
<sequence>MINEEGQIAVDFLLGISLFLIALMFVVQFIPGLFMSGSAGESSLDYTAYRTATILTEDPGWWGNSTSSSTDWESHTNDIMRIGLAVDDDNSSKSTNRPNIISRDKIIAMMQVNESIFVDRLGLYDNVNDAVFSYGYNISIIKDKQYLSINNTAITRGDPAPPDRETSRITRLMLVETGRVAYINATELTTNLTLPSNTSLINVRGPLSENITIQLGQFDINGTNPSLKYVKLNGSTLTTSADYTVYEKNGATRSSPGSSLDTDDVLCLDFNSSLFEYNQTYSLELTFSDIRFTRSAPPYFEFTENCEPLYEPAYLNVEVWQ</sequence>
<evidence type="ECO:0000313" key="2">
    <source>
        <dbReference type="EMBL" id="QLC48786.1"/>
    </source>
</evidence>
<dbReference type="AlphaFoldDB" id="A0A7D5HZ87"/>
<dbReference type="KEGG" id="mzi:HWN40_00085"/>
<dbReference type="Pfam" id="PF23958">
    <property type="entry name" value="DUF7287"/>
    <property type="match status" value="1"/>
</dbReference>
<protein>
    <submittedName>
        <fullName evidence="2">Uncharacterized protein</fullName>
    </submittedName>
</protein>
<keyword evidence="1" id="KW-1133">Transmembrane helix</keyword>
<reference evidence="2 3" key="1">
    <citation type="submission" date="2020-06" db="EMBL/GenBank/DDBJ databases">
        <title>Methanolobus halotolerans sp. nov., isolated from a saline lake Tus in Siberia.</title>
        <authorList>
            <person name="Shen Y."/>
            <person name="Chen S.-C."/>
            <person name="Lai M.-C."/>
            <person name="Huang H.-H."/>
            <person name="Chiu H.-H."/>
            <person name="Tang S.-L."/>
            <person name="Rogozin D.Y."/>
            <person name="Degermendzhy A.G."/>
        </authorList>
    </citation>
    <scope>NUCLEOTIDE SEQUENCE [LARGE SCALE GENOMIC DNA]</scope>
    <source>
        <strain evidence="2 3">DSM 21339</strain>
    </source>
</reference>
<evidence type="ECO:0000313" key="3">
    <source>
        <dbReference type="Proteomes" id="UP000509594"/>
    </source>
</evidence>
<gene>
    <name evidence="2" type="ORF">HWN40_00085</name>
</gene>
<dbReference type="GeneID" id="55820026"/>